<dbReference type="SUPFAM" id="SSF74924">
    <property type="entry name" value="Cap-Gly domain"/>
    <property type="match status" value="1"/>
</dbReference>
<gene>
    <name evidence="11" type="ORF">AAFC00_001999</name>
</gene>
<evidence type="ECO:0000256" key="4">
    <source>
        <dbReference type="ARBA" id="ARBA00022701"/>
    </source>
</evidence>
<dbReference type="EMBL" id="JBFMKM010000007">
    <property type="protein sequence ID" value="KAL1305061.1"/>
    <property type="molecule type" value="Genomic_DNA"/>
</dbReference>
<evidence type="ECO:0000256" key="8">
    <source>
        <dbReference type="SAM" id="Coils"/>
    </source>
</evidence>
<dbReference type="PROSITE" id="PS00845">
    <property type="entry name" value="CAP_GLY_1"/>
    <property type="match status" value="1"/>
</dbReference>
<dbReference type="Gene3D" id="2.30.30.190">
    <property type="entry name" value="CAP Gly-rich-like domain"/>
    <property type="match status" value="1"/>
</dbReference>
<dbReference type="InterPro" id="IPR000938">
    <property type="entry name" value="CAP-Gly_domain"/>
</dbReference>
<dbReference type="InterPro" id="IPR022157">
    <property type="entry name" value="Dynactin"/>
</dbReference>
<feature type="compositionally biased region" description="Pro residues" evidence="9">
    <location>
        <begin position="308"/>
        <end position="320"/>
    </location>
</feature>
<feature type="region of interest" description="Disordered" evidence="9">
    <location>
        <begin position="1242"/>
        <end position="1263"/>
    </location>
</feature>
<feature type="coiled-coil region" evidence="8">
    <location>
        <begin position="386"/>
        <end position="632"/>
    </location>
</feature>
<comment type="caution">
    <text evidence="11">The sequence shown here is derived from an EMBL/GenBank/DDBJ whole genome shotgun (WGS) entry which is preliminary data.</text>
</comment>
<feature type="compositionally biased region" description="Acidic residues" evidence="9">
    <location>
        <begin position="284"/>
        <end position="301"/>
    </location>
</feature>
<name>A0ABR3PH46_9PEZI</name>
<keyword evidence="3" id="KW-0963">Cytoplasm</keyword>
<protein>
    <recommendedName>
        <fullName evidence="10">CAP-Gly domain-containing protein</fullName>
    </recommendedName>
</protein>
<feature type="region of interest" description="Disordered" evidence="9">
    <location>
        <begin position="1367"/>
        <end position="1387"/>
    </location>
</feature>
<dbReference type="PANTHER" id="PTHR18916">
    <property type="entry name" value="DYNACTIN 1-RELATED MICROTUBULE-BINDING"/>
    <property type="match status" value="1"/>
</dbReference>
<accession>A0ABR3PH46</accession>
<feature type="compositionally biased region" description="Polar residues" evidence="9">
    <location>
        <begin position="172"/>
        <end position="185"/>
    </location>
</feature>
<evidence type="ECO:0000313" key="11">
    <source>
        <dbReference type="EMBL" id="KAL1305061.1"/>
    </source>
</evidence>
<sequence length="1424" mass="157071">MASLPLAAGQTVELNDGRRAVIRFLGATGFAPGEWIGVELDEPTGKNDGSVKGDRYFDCRQNYGMFLRAAGVGKILDHGRPQPGVGRAGVGNGTAANAAAKSRPNSISAAPVGRAIASHSRRESTILSPRSPTKQLGTATSSSATSRTSTPPSVSTPRARPGSTAVHKPRSSLANTPTLASGKRNSTAVSSTSAASSTAAAAASRHASRPSVSGGNGASSRAPASRAPLARPSLTPSQRTSSSRLSSLTSNASDRQASLSSQPSPLLSPAEFDEDHLMASTSIEETDEDEEDDSDEESDQDDTIHAMAPPPAPVPAPAPAPASSRTSAATSGSARAPPRRTASPPPSHRAVAKSAAVASRELEDAHSKIRVFERKRLEDREKLKKLGEMEQERDKYAAVVQKLQTKMQSQSQELAELRQQLKDSEAHSQDIEAIQAEHDAVVEMATLDREMAEETAEVLKTEVEALRSKNEEMTLELEILKEENQELGREMSPDERTGQGWLQLERSNERLREALIRLRDITQEQEADLKDQIIALEDEVKDHAAVRTDYEDMKEKLLATEADVEDLRQQLEAALGAEDIIEELTERNMSMQEDMEEMRAIIEDLESLKELNDELEVNHVEAEKQMQEEIDYKDTLINENLRRSAQQLQTIEDCEYTISRFRDLVTTMQTDLEDMRASQQITDKEAEDLSNRSRTMLDLNMKLQISASKTQVKTIDLELRRLEAEEAAEHLSIVQLFLPEAFNADRDSVLALLRFKRLGFKANLIHTFVKERITSQNVDVADTSVFAACGVMDRLAWISAMAERFVHSIGGCSVEDFAKYEGALYELEPVERALNNYISALKRQELDEPKVDEELQRSMAVMSHLASIHIRESSATFTDEVLMQTSLIQSHLETTASAFALCRSFIETHVSGLDEESSEDESTEPSLTEKLDAFVSQSRSAKVVMGKTHRALSELQTRSLALSPSSLEKFVAAEQVSQTLCSFARRAGEHLQTLFGEEGRDEPFTPAEISLALSRLSATAYNLSTPEASPMVTVATSLRSLTEALAKLNALPADLDNVTEFERSQAPWILRSSELRAAKLTSADTEAEVARLTGIVRDRSLLVRAKEQELEEQGVRIEMLEARMTEAQKRSARLAEAESALDEVRTTEAEIRKELETAKSELEQLRVERDEWARQKSQLSQQQGEMMLQASQRNGGRGRGMTTGAGNSLFDAGDAASRFELEASRAREKNLQAAVRYLQRQRRALPSSTQQQAQPLHDELNDDDRSWLESEPLLSSTSPHQQQTEQTPKARLTLLQQETKSLSSSLLQAIVNTKLPTLTLSSKSDRLAWKPARETLKWKTARRREEWEGWKEWVSDLEARAAEESVDGERQRLGSKSRLSGSGYDKMTKRGLGAFEVATKNGGLDGEMNAFEGDQDGIIVVDES</sequence>
<feature type="compositionally biased region" description="Polar residues" evidence="9">
    <location>
        <begin position="125"/>
        <end position="137"/>
    </location>
</feature>
<dbReference type="PROSITE" id="PS50245">
    <property type="entry name" value="CAP_GLY_2"/>
    <property type="match status" value="1"/>
</dbReference>
<keyword evidence="7" id="KW-0206">Cytoskeleton</keyword>
<dbReference type="Pfam" id="PF12455">
    <property type="entry name" value="Dynactin"/>
    <property type="match status" value="1"/>
</dbReference>
<feature type="region of interest" description="Disordered" evidence="9">
    <location>
        <begin position="83"/>
        <end position="362"/>
    </location>
</feature>
<proteinExistence type="inferred from homology"/>
<organism evidence="11 12">
    <name type="scientific">Neodothiora populina</name>
    <dbReference type="NCBI Taxonomy" id="2781224"/>
    <lineage>
        <taxon>Eukaryota</taxon>
        <taxon>Fungi</taxon>
        <taxon>Dikarya</taxon>
        <taxon>Ascomycota</taxon>
        <taxon>Pezizomycotina</taxon>
        <taxon>Dothideomycetes</taxon>
        <taxon>Dothideomycetidae</taxon>
        <taxon>Dothideales</taxon>
        <taxon>Dothioraceae</taxon>
        <taxon>Neodothiora</taxon>
    </lineage>
</organism>
<feature type="compositionally biased region" description="Low complexity" evidence="9">
    <location>
        <begin position="138"/>
        <end position="161"/>
    </location>
</feature>
<dbReference type="Proteomes" id="UP001562354">
    <property type="component" value="Unassembled WGS sequence"/>
</dbReference>
<feature type="region of interest" description="Disordered" evidence="9">
    <location>
        <begin position="1173"/>
        <end position="1209"/>
    </location>
</feature>
<dbReference type="RefSeq" id="XP_069201335.1">
    <property type="nucleotide sequence ID" value="XM_069341263.1"/>
</dbReference>
<evidence type="ECO:0000259" key="10">
    <source>
        <dbReference type="PROSITE" id="PS50245"/>
    </source>
</evidence>
<feature type="compositionally biased region" description="Low complexity" evidence="9">
    <location>
        <begin position="186"/>
        <end position="270"/>
    </location>
</feature>
<evidence type="ECO:0000256" key="2">
    <source>
        <dbReference type="ARBA" id="ARBA00011010"/>
    </source>
</evidence>
<keyword evidence="6 8" id="KW-0175">Coiled coil</keyword>
<dbReference type="InterPro" id="IPR036859">
    <property type="entry name" value="CAP-Gly_dom_sf"/>
</dbReference>
<evidence type="ECO:0000256" key="1">
    <source>
        <dbReference type="ARBA" id="ARBA00004245"/>
    </source>
</evidence>
<dbReference type="SMART" id="SM01052">
    <property type="entry name" value="CAP_GLY"/>
    <property type="match status" value="1"/>
</dbReference>
<feature type="compositionally biased region" description="Low complexity" evidence="9">
    <location>
        <begin position="1374"/>
        <end position="1383"/>
    </location>
</feature>
<keyword evidence="5" id="KW-0243">Dynein</keyword>
<evidence type="ECO:0000313" key="12">
    <source>
        <dbReference type="Proteomes" id="UP001562354"/>
    </source>
</evidence>
<evidence type="ECO:0000256" key="9">
    <source>
        <dbReference type="SAM" id="MobiDB-lite"/>
    </source>
</evidence>
<evidence type="ECO:0000256" key="6">
    <source>
        <dbReference type="ARBA" id="ARBA00023054"/>
    </source>
</evidence>
<keyword evidence="4" id="KW-0493">Microtubule</keyword>
<feature type="compositionally biased region" description="Low complexity" evidence="9">
    <location>
        <begin position="321"/>
        <end position="359"/>
    </location>
</feature>
<dbReference type="GeneID" id="95975701"/>
<feature type="compositionally biased region" description="Polar residues" evidence="9">
    <location>
        <begin position="1175"/>
        <end position="1192"/>
    </location>
</feature>
<comment type="subcellular location">
    <subcellularLocation>
        <location evidence="1">Cytoplasm</location>
        <location evidence="1">Cytoskeleton</location>
    </subcellularLocation>
</comment>
<feature type="domain" description="CAP-Gly" evidence="10">
    <location>
        <begin position="26"/>
        <end position="68"/>
    </location>
</feature>
<evidence type="ECO:0000256" key="3">
    <source>
        <dbReference type="ARBA" id="ARBA00022490"/>
    </source>
</evidence>
<reference evidence="11 12" key="1">
    <citation type="submission" date="2024-07" db="EMBL/GenBank/DDBJ databases">
        <title>Draft sequence of the Neodothiora populina.</title>
        <authorList>
            <person name="Drown D.D."/>
            <person name="Schuette U.S."/>
            <person name="Buechlein A.B."/>
            <person name="Rusch D.R."/>
            <person name="Winton L.W."/>
            <person name="Adams G.A."/>
        </authorList>
    </citation>
    <scope>NUCLEOTIDE SEQUENCE [LARGE SCALE GENOMIC DNA]</scope>
    <source>
        <strain evidence="11 12">CPC 39397</strain>
    </source>
</reference>
<keyword evidence="12" id="KW-1185">Reference proteome</keyword>
<dbReference type="Pfam" id="PF01302">
    <property type="entry name" value="CAP_GLY"/>
    <property type="match status" value="1"/>
</dbReference>
<evidence type="ECO:0000256" key="5">
    <source>
        <dbReference type="ARBA" id="ARBA00023017"/>
    </source>
</evidence>
<comment type="similarity">
    <text evidence="2">Belongs to the dynactin 150 kDa subunit family.</text>
</comment>
<evidence type="ECO:0000256" key="7">
    <source>
        <dbReference type="ARBA" id="ARBA00023212"/>
    </source>
</evidence>